<sequence length="2595" mass="278254">MAEQRLPARNRVFRVGEYLEIHGRLDPVLCERALRLVVAEAQALHVRFAERGGEVRQTLREPGDWPLPVVDLSGHPDPGRAAREWLDEAVARPMDPAGDRLFAYALLRLGADRWYWYQGYHHAAMDAFGSLLVNRRVAEVYGALVAGRPVGPSPFGPLSALVEADRAYRASARLDADRAYWLARLADRPEPVGIVGRPTTVPDHYLRRSGRLSAEELAGLRALAARCRAPWSHLVIAATALRLHRTTGNPTVVLGLPVTARLDQVQRRTPGTASNVLPLRLTLRPESTLGELTAQVGRAVLELGRHQRYRAEDLQRELGLPGGIGGGYAPVVNVMSFDHALSFGGLPTTAHPLSSGLVGDLALAVWDRRDGAGPVVDLNAHPELCSQRELGFHHQGLLTALRAVARSAPSEPIGRIDLVTGAQRAALLAVPEVAEPGAEATLPELFEARVRATPDAVAVVGGGTSRTSPEPTYQELTYRELNARADRLARRLAAHGAGPERIVALALPRSVELVVAVLAVLKAGAAYLPLDPAYPAARLAHMVTDARPALLVTTGEAATRLPPTPDLPVLLLDAPDTDTDTDNAPVATALSPDHPAYVIYTSGSTGLPKGVITTHRNVVRLFEATRKQFGFGADDVWTLFHSYAFDFSVWELWGALLHGGRLVVVDHETSRTPGAFLKLLADQRVTVLNQTPSAFHQLAQAEAEAPDPARRLALRTVVFGGEALRPALLADWYHRHPDDAPALVNMYGITETTVHVTHHPLTRERAESGTASVIGTGLPDLRTHVLDSALRLLPPGAVGELYVAGPGLARGYLGRPALTSERFVADPYAAEPGARMYRTGDLVRWNEDGELEYLGRADQQVKVRGFRIEPGEVEAALTAHPEVAEAAVVVVRGEGPGDIRLVGYAVPRGGELPAGELRAFLRERLPEHMVPAAVVLLERLPLTANGKVDRAALPEPDFAAAAGGGRAAHGERERRICALFAEVLGLERVGVEDGFFDLGGHSLLATRLIARIRAVFGVELELRTLFDGPTPAAVAAHVDGAATGRPALTARPRPAVLPLSSAQRRLWFLHRMEGPSATYNIPLVVRLTGALDREALGGALADVAARHESLRTVYPEDGGTPYQRVLPPEEAVPRLAVIPSTAAGLPAALAAGARHPFDLAGQPPLRAELFALSPTEHALLVVVHHIAADGWSMGPLSAELTQGYTARTEGRAPRWDPLPVQYADYTLWQHELLGDQSDPETPYGRQIAYWRQRLAGLPDHLPLPTDRPRPAVATYRGDYLNVEIAPELHQRLDGLARAHGASLFMVLQAGLAALHTRLGAGHDIPLGSPIAGRTDQHLDRLIGFFVNTLVLRTDTSGDPSFGELLDRVRESSLGAYAHQDVPFEHLVDVLDPVRTLAHHPLFQTMLALQNAPESTFDLPGVRATVELGRTGTAKFDLFFSLSERRGPDGGLQGLTGQVEYASDLYDGCTVRTLFERWVRLLEAATADPDRPFSRMDILSAEERRSLLVESNDTELPLPDMSLGQLFARQAARTPEAVAVRDGGTGWTYAELDARADRIARGLADRGVRPGDAVAVQLRRSADAVATVLALAKAGAVYVPLDERYPAERVRHVLAETGARLVVADGGDPGPVGAVRVGDLAAGDPAAPPPASVPPEAPAYVMYTSGSTGTPKGVLVSHRNVTALALDPRFDPRAHTRVLLHSPAAFDAATYELWVPLLNGGTVVIAPPGDLDVPLLQRVIAEQRVTALWLTSSLFNVVAEHTPEALATVRQVWTGGEAVSATSVHRVQATCPDTLLIDGYGPTETTTFAAHHPIPHPYTGPPTVPIGRPMATMRTYVLDDHLQPVPPGVTGELYLGGQGLAHGYLRQSARTAERFTADPHATTPGTRMYRTGDLVRWNPDGDLEYQGRADQQVKIRGFRIEPGEIENVLTGHPGVAQAAVIVRQDPAAKAAGRLVAYVVGEVSTGELGAWVRGRLPEYMVPSVFLALERLPLTANGKLDLAALPEPDTKADEPGGRAPRSERERLLAELLAQALGVERAGVEEDFFALGGDSIGSIRLVSLARAAGLGFTVREVFEQRTAAGLAAVAEELADSGPGRQEEGSGIGRVEPTPIMRWYQARGGDLDRFHQGMLLRVPAGLGVERLTSAVQALLDHHDALRMARTQEDGALEVLPVGAVAAAGLVRRVEVDGAGVDEALLRAEVAAAAGRLSAARGVLLQAVWFDAGADRPGRLLLLVNHLVVDGVSWRILLPDLVAAWQAVAEDRPPRLEPVGTSLRRWSELLAAEAGRPDRVAEAALWNGVLGPEDPPLTADRLDPARDTVGGSRSLTVSLPPEVTEPLLTSVPAAFHAGVGDVLLAALGLAVARWRRGHGRGPHTALLVDVEGHGREEIAEGVELTRTVGWFTSLYPVRIDPGPLAWDEVTDGGPGLGQALKRVKEQVRALPDRGIGFGLLRHLHPEHPVGGGAVPQLGFNYLGRFPAAGAPVAPGSEASGWTVAPEAGLLSGADPATALAHGLEVNSMVRDTPGGPSLEAVWSWAPRLWDEEPVRALAEQWFQAVRGLVRHGERSGTGGHTPSDFPLTELSQHDIEQLEAAWRIK</sequence>
<dbReference type="Gene3D" id="3.30.559.30">
    <property type="entry name" value="Nonribosomal peptide synthetase, condensation domain"/>
    <property type="match status" value="3"/>
</dbReference>
<dbReference type="CDD" id="cd19540">
    <property type="entry name" value="LCL_NRPS-like"/>
    <property type="match status" value="1"/>
</dbReference>
<dbReference type="Gene3D" id="1.10.1200.10">
    <property type="entry name" value="ACP-like"/>
    <property type="match status" value="2"/>
</dbReference>
<comment type="caution">
    <text evidence="7">The sequence shown here is derived from an EMBL/GenBank/DDBJ whole genome shotgun (WGS) entry which is preliminary data.</text>
</comment>
<dbReference type="SUPFAM" id="SSF52777">
    <property type="entry name" value="CoA-dependent acyltransferases"/>
    <property type="match status" value="6"/>
</dbReference>
<dbReference type="CDD" id="cd17643">
    <property type="entry name" value="A_NRPS_Cytc1-like"/>
    <property type="match status" value="1"/>
</dbReference>
<dbReference type="InterPro" id="IPR036736">
    <property type="entry name" value="ACP-like_sf"/>
</dbReference>
<dbReference type="InterPro" id="IPR023213">
    <property type="entry name" value="CAT-like_dom_sf"/>
</dbReference>
<dbReference type="InterPro" id="IPR006162">
    <property type="entry name" value="Ppantetheine_attach_site"/>
</dbReference>
<dbReference type="Gene3D" id="2.30.38.10">
    <property type="entry name" value="Luciferase, Domain 3"/>
    <property type="match status" value="1"/>
</dbReference>
<dbReference type="PROSITE" id="PS50075">
    <property type="entry name" value="CARRIER"/>
    <property type="match status" value="2"/>
</dbReference>
<keyword evidence="8" id="KW-1185">Reference proteome</keyword>
<dbReference type="InterPro" id="IPR010060">
    <property type="entry name" value="NRPS_synth"/>
</dbReference>
<dbReference type="SMART" id="SM00823">
    <property type="entry name" value="PKS_PP"/>
    <property type="match status" value="2"/>
</dbReference>
<feature type="domain" description="Carrier" evidence="6">
    <location>
        <begin position="967"/>
        <end position="1042"/>
    </location>
</feature>
<dbReference type="Pfam" id="PF00501">
    <property type="entry name" value="AMP-binding"/>
    <property type="match status" value="2"/>
</dbReference>
<dbReference type="NCBIfam" id="TIGR01720">
    <property type="entry name" value="NRPS-para261"/>
    <property type="match status" value="1"/>
</dbReference>
<proteinExistence type="predicted"/>
<dbReference type="SUPFAM" id="SSF47336">
    <property type="entry name" value="ACP-like"/>
    <property type="match status" value="2"/>
</dbReference>
<dbReference type="SUPFAM" id="SSF56801">
    <property type="entry name" value="Acetyl-CoA synthetase-like"/>
    <property type="match status" value="2"/>
</dbReference>
<reference evidence="7 8" key="1">
    <citation type="submission" date="2022-04" db="EMBL/GenBank/DDBJ databases">
        <title>Streptomyces sp. nov. LCR6-01 isolated from Lichen of Dirinaria sp.</title>
        <authorList>
            <person name="Kanchanasin P."/>
            <person name="Tanasupawat S."/>
            <person name="Phongsopitanun W."/>
        </authorList>
    </citation>
    <scope>NUCLEOTIDE SEQUENCE [LARGE SCALE GENOMIC DNA]</scope>
    <source>
        <strain evidence="7 8">LCR6-01</strain>
    </source>
</reference>
<keyword evidence="2" id="KW-0596">Phosphopantetheine</keyword>
<dbReference type="InterPro" id="IPR000873">
    <property type="entry name" value="AMP-dep_synth/lig_dom"/>
</dbReference>
<dbReference type="Gene3D" id="3.30.300.30">
    <property type="match status" value="2"/>
</dbReference>
<evidence type="ECO:0000256" key="2">
    <source>
        <dbReference type="ARBA" id="ARBA00022450"/>
    </source>
</evidence>
<dbReference type="PANTHER" id="PTHR45527">
    <property type="entry name" value="NONRIBOSOMAL PEPTIDE SYNTHETASE"/>
    <property type="match status" value="1"/>
</dbReference>
<dbReference type="CDD" id="cd12117">
    <property type="entry name" value="A_NRPS_Srf_like"/>
    <property type="match status" value="1"/>
</dbReference>
<dbReference type="InterPro" id="IPR010071">
    <property type="entry name" value="AA_adenyl_dom"/>
</dbReference>
<dbReference type="Gene3D" id="3.30.559.10">
    <property type="entry name" value="Chloramphenicol acetyltransferase-like domain"/>
    <property type="match status" value="3"/>
</dbReference>
<dbReference type="InterPro" id="IPR045851">
    <property type="entry name" value="AMP-bd_C_sf"/>
</dbReference>
<dbReference type="InterPro" id="IPR020845">
    <property type="entry name" value="AMP-binding_CS"/>
</dbReference>
<dbReference type="Proteomes" id="UP001522868">
    <property type="component" value="Unassembled WGS sequence"/>
</dbReference>
<accession>A0ABT0IC38</accession>
<keyword evidence="5" id="KW-0045">Antibiotic biosynthesis</keyword>
<feature type="domain" description="Carrier" evidence="6">
    <location>
        <begin position="2016"/>
        <end position="2090"/>
    </location>
</feature>
<organism evidence="7 8">
    <name type="scientific">Streptomyces lichenis</name>
    <dbReference type="NCBI Taxonomy" id="2306967"/>
    <lineage>
        <taxon>Bacteria</taxon>
        <taxon>Bacillati</taxon>
        <taxon>Actinomycetota</taxon>
        <taxon>Actinomycetes</taxon>
        <taxon>Kitasatosporales</taxon>
        <taxon>Streptomycetaceae</taxon>
        <taxon>Streptomyces</taxon>
    </lineage>
</organism>
<dbReference type="PROSITE" id="PS00455">
    <property type="entry name" value="AMP_BINDING"/>
    <property type="match status" value="2"/>
</dbReference>
<dbReference type="PROSITE" id="PS00012">
    <property type="entry name" value="PHOSPHOPANTETHEINE"/>
    <property type="match status" value="2"/>
</dbReference>
<evidence type="ECO:0000256" key="4">
    <source>
        <dbReference type="ARBA" id="ARBA00022737"/>
    </source>
</evidence>
<dbReference type="EMBL" id="JALPTH010000014">
    <property type="protein sequence ID" value="MCK8678857.1"/>
    <property type="molecule type" value="Genomic_DNA"/>
</dbReference>
<dbReference type="Gene3D" id="3.40.50.12780">
    <property type="entry name" value="N-terminal domain of ligase-like"/>
    <property type="match status" value="1"/>
</dbReference>
<dbReference type="InterPro" id="IPR001242">
    <property type="entry name" value="Condensation_dom"/>
</dbReference>
<keyword evidence="4" id="KW-0677">Repeat</keyword>
<dbReference type="Pfam" id="PF13193">
    <property type="entry name" value="AMP-binding_C"/>
    <property type="match status" value="2"/>
</dbReference>
<dbReference type="InterPro" id="IPR025110">
    <property type="entry name" value="AMP-bd_C"/>
</dbReference>
<dbReference type="Gene3D" id="3.40.50.980">
    <property type="match status" value="2"/>
</dbReference>
<evidence type="ECO:0000256" key="3">
    <source>
        <dbReference type="ARBA" id="ARBA00022553"/>
    </source>
</evidence>
<dbReference type="PANTHER" id="PTHR45527:SF14">
    <property type="entry name" value="PLIPASTATIN SYNTHASE SUBUNIT B"/>
    <property type="match status" value="1"/>
</dbReference>
<gene>
    <name evidence="7" type="ORF">M1O15_15945</name>
</gene>
<dbReference type="InterPro" id="IPR042099">
    <property type="entry name" value="ANL_N_sf"/>
</dbReference>
<dbReference type="InterPro" id="IPR009081">
    <property type="entry name" value="PP-bd_ACP"/>
</dbReference>
<keyword evidence="3" id="KW-0597">Phosphoprotein</keyword>
<dbReference type="NCBIfam" id="TIGR01733">
    <property type="entry name" value="AA-adenyl-dom"/>
    <property type="match status" value="2"/>
</dbReference>
<dbReference type="InterPro" id="IPR020806">
    <property type="entry name" value="PKS_PP-bd"/>
</dbReference>
<name>A0ABT0IC38_9ACTN</name>
<dbReference type="Pfam" id="PF00550">
    <property type="entry name" value="PP-binding"/>
    <property type="match status" value="2"/>
</dbReference>
<protein>
    <submittedName>
        <fullName evidence="7">Amino acid adenylation domain-containing protein</fullName>
    </submittedName>
</protein>
<comment type="cofactor">
    <cofactor evidence="1">
        <name>pantetheine 4'-phosphate</name>
        <dbReference type="ChEBI" id="CHEBI:47942"/>
    </cofactor>
</comment>
<evidence type="ECO:0000313" key="8">
    <source>
        <dbReference type="Proteomes" id="UP001522868"/>
    </source>
</evidence>
<evidence type="ECO:0000256" key="5">
    <source>
        <dbReference type="ARBA" id="ARBA00023194"/>
    </source>
</evidence>
<evidence type="ECO:0000313" key="7">
    <source>
        <dbReference type="EMBL" id="MCK8678857.1"/>
    </source>
</evidence>
<evidence type="ECO:0000256" key="1">
    <source>
        <dbReference type="ARBA" id="ARBA00001957"/>
    </source>
</evidence>
<evidence type="ECO:0000259" key="6">
    <source>
        <dbReference type="PROSITE" id="PS50075"/>
    </source>
</evidence>
<dbReference type="Pfam" id="PF00668">
    <property type="entry name" value="Condensation"/>
    <property type="match status" value="3"/>
</dbReference>